<dbReference type="EMBL" id="LNRQ01000005">
    <property type="protein sequence ID" value="KZM96086.1"/>
    <property type="molecule type" value="Genomic_DNA"/>
</dbReference>
<evidence type="ECO:0000256" key="1">
    <source>
        <dbReference type="ARBA" id="ARBA00010800"/>
    </source>
</evidence>
<dbReference type="GO" id="GO:0030681">
    <property type="term" value="C:multimeric ribonuclease P complex"/>
    <property type="evidence" value="ECO:0007669"/>
    <property type="project" value="TreeGrafter"/>
</dbReference>
<dbReference type="AlphaFoldDB" id="A0A164ZLD5"/>
<dbReference type="Gene3D" id="2.40.50.140">
    <property type="entry name" value="Nucleic acid-binding proteins"/>
    <property type="match status" value="1"/>
</dbReference>
<reference evidence="3" key="1">
    <citation type="journal article" date="2016" name="Nat. Genet.">
        <title>A high-quality carrot genome assembly provides new insights into carotenoid accumulation and asterid genome evolution.</title>
        <authorList>
            <person name="Iorizzo M."/>
            <person name="Ellison S."/>
            <person name="Senalik D."/>
            <person name="Zeng P."/>
            <person name="Satapoomin P."/>
            <person name="Huang J."/>
            <person name="Bowman M."/>
            <person name="Iovene M."/>
            <person name="Sanseverino W."/>
            <person name="Cavagnaro P."/>
            <person name="Yildiz M."/>
            <person name="Macko-Podgorni A."/>
            <person name="Moranska E."/>
            <person name="Grzebelus E."/>
            <person name="Grzebelus D."/>
            <person name="Ashrafi H."/>
            <person name="Zheng Z."/>
            <person name="Cheng S."/>
            <person name="Spooner D."/>
            <person name="Van Deynze A."/>
            <person name="Simon P."/>
        </authorList>
    </citation>
    <scope>NUCLEOTIDE SEQUENCE [LARGE SCALE GENOMIC DNA]</scope>
    <source>
        <tissue evidence="3">Leaf</tissue>
    </source>
</reference>
<dbReference type="STRING" id="79200.A0A164ZLD5"/>
<dbReference type="Gene3D" id="3.30.70.3250">
    <property type="entry name" value="Ribonuclease P, Pop5 subunit"/>
    <property type="match status" value="1"/>
</dbReference>
<name>A0A164ZLD5_DAUCS</name>
<organism evidence="3">
    <name type="scientific">Daucus carota subsp. sativus</name>
    <name type="common">Carrot</name>
    <dbReference type="NCBI Taxonomy" id="79200"/>
    <lineage>
        <taxon>Eukaryota</taxon>
        <taxon>Viridiplantae</taxon>
        <taxon>Streptophyta</taxon>
        <taxon>Embryophyta</taxon>
        <taxon>Tracheophyta</taxon>
        <taxon>Spermatophyta</taxon>
        <taxon>Magnoliopsida</taxon>
        <taxon>eudicotyledons</taxon>
        <taxon>Gunneridae</taxon>
        <taxon>Pentapetalae</taxon>
        <taxon>asterids</taxon>
        <taxon>campanulids</taxon>
        <taxon>Apiales</taxon>
        <taxon>Apiaceae</taxon>
        <taxon>Apioideae</taxon>
        <taxon>Scandiceae</taxon>
        <taxon>Daucinae</taxon>
        <taxon>Daucus</taxon>
        <taxon>Daucus sect. Daucus</taxon>
    </lineage>
</organism>
<dbReference type="GO" id="GO:0005730">
    <property type="term" value="C:nucleolus"/>
    <property type="evidence" value="ECO:0007669"/>
    <property type="project" value="TreeGrafter"/>
</dbReference>
<sequence length="332" mass="38046">MVRFKNRYFVMEVFLDPKKDLGTDDPIIITHLNVSKAIKESILANFGECGLGSSIGSFQVKYVNPITKVCIIRTSRDEYQKVWAAMTMVRDIGNCPVVFNLLDLSGSIRACKDAALKCDERKFDIYKNEAGPRGGRIQAYIPRQIRHQFEDHIIEGETYDVNNFVVRRYSDMQFGRCFASDIYIQLNHMTEVLLTGDVDYIPPHVFQFTDLSALMEAASENKFLIDVVGILEHHDPISTFRNRYNQQKSCFRFTINDMHTSAEVLFCDEMAEEFDQAIHDVVQHPIIVIISSCQAQFFRDAPKLSNLPPTRFFINPNHGAVEDLRDALKLVT</sequence>
<dbReference type="PANTHER" id="PTHR15441:SF2">
    <property type="entry name" value="RIBONUCLEASE P_MRP PROTEIN SUBUNIT POP5"/>
    <property type="match status" value="1"/>
</dbReference>
<proteinExistence type="inferred from homology"/>
<dbReference type="GO" id="GO:0033204">
    <property type="term" value="F:ribonuclease P RNA binding"/>
    <property type="evidence" value="ECO:0007669"/>
    <property type="project" value="TreeGrafter"/>
</dbReference>
<dbReference type="FunFam" id="3.30.70.3250:FF:000003">
    <property type="entry name" value="Ribonuclease P/MRP protein subunit POP5"/>
    <property type="match status" value="1"/>
</dbReference>
<comment type="similarity">
    <text evidence="1">Belongs to the eukaryotic/archaeal RNase P protein component 2 family.</text>
</comment>
<dbReference type="PANTHER" id="PTHR15441">
    <property type="entry name" value="RIBONUCLEASE P PROTEIN SUBUNIT P14"/>
    <property type="match status" value="1"/>
</dbReference>
<protein>
    <submittedName>
        <fullName evidence="3">Uncharacterized protein</fullName>
    </submittedName>
</protein>
<evidence type="ECO:0000313" key="3">
    <source>
        <dbReference type="EMBL" id="KZM96086.1"/>
    </source>
</evidence>
<dbReference type="InterPro" id="IPR012340">
    <property type="entry name" value="NA-bd_OB-fold"/>
</dbReference>
<dbReference type="GO" id="GO:0001682">
    <property type="term" value="P:tRNA 5'-leader removal"/>
    <property type="evidence" value="ECO:0007669"/>
    <property type="project" value="InterPro"/>
</dbReference>
<keyword evidence="2" id="KW-0819">tRNA processing</keyword>
<dbReference type="GO" id="GO:0000172">
    <property type="term" value="C:ribonuclease MRP complex"/>
    <property type="evidence" value="ECO:0007669"/>
    <property type="project" value="TreeGrafter"/>
</dbReference>
<dbReference type="InterPro" id="IPR002759">
    <property type="entry name" value="Pop5/Rpp14/Rnp2-like"/>
</dbReference>
<dbReference type="Pfam" id="PF01900">
    <property type="entry name" value="RNase_P_Rpp14"/>
    <property type="match status" value="1"/>
</dbReference>
<comment type="caution">
    <text evidence="3">The sequence shown here is derived from an EMBL/GenBank/DDBJ whole genome shotgun (WGS) entry which is preliminary data.</text>
</comment>
<accession>A0A164ZLD5</accession>
<dbReference type="InterPro" id="IPR038085">
    <property type="entry name" value="Rnp2-like_sf"/>
</dbReference>
<dbReference type="SUPFAM" id="SSF160350">
    <property type="entry name" value="Rnp2-like"/>
    <property type="match status" value="1"/>
</dbReference>
<evidence type="ECO:0000256" key="2">
    <source>
        <dbReference type="ARBA" id="ARBA00022694"/>
    </source>
</evidence>
<gene>
    <name evidence="3" type="ORF">DCAR_019328</name>
</gene>
<dbReference type="SUPFAM" id="SSF50249">
    <property type="entry name" value="Nucleic acid-binding proteins"/>
    <property type="match status" value="1"/>
</dbReference>
<dbReference type="Gramene" id="KZM96086">
    <property type="protein sequence ID" value="KZM96086"/>
    <property type="gene ID" value="DCAR_019328"/>
</dbReference>